<gene>
    <name evidence="3" type="ORF">Daus18300_003320</name>
</gene>
<keyword evidence="1" id="KW-0472">Membrane</keyword>
<dbReference type="EMBL" id="JAWRVE010000020">
    <property type="protein sequence ID" value="KAL1875249.1"/>
    <property type="molecule type" value="Genomic_DNA"/>
</dbReference>
<reference evidence="3 4" key="1">
    <citation type="journal article" date="2024" name="IMA Fungus">
        <title>IMA Genome - F19 : A genome assembly and annotation guide to empower mycologists, including annotated draft genome sequences of Ceratocystis pirilliformis, Diaporthe australafricana, Fusarium ophioides, Paecilomyces lecythidis, and Sporothrix stenoceras.</title>
        <authorList>
            <person name="Aylward J."/>
            <person name="Wilson A.M."/>
            <person name="Visagie C.M."/>
            <person name="Spraker J."/>
            <person name="Barnes I."/>
            <person name="Buitendag C."/>
            <person name="Ceriani C."/>
            <person name="Del Mar Angel L."/>
            <person name="du Plessis D."/>
            <person name="Fuchs T."/>
            <person name="Gasser K."/>
            <person name="Kramer D."/>
            <person name="Li W."/>
            <person name="Munsamy K."/>
            <person name="Piso A."/>
            <person name="Price J.L."/>
            <person name="Sonnekus B."/>
            <person name="Thomas C."/>
            <person name="van der Nest A."/>
            <person name="van Dijk A."/>
            <person name="van Heerden A."/>
            <person name="van Vuuren N."/>
            <person name="Yilmaz N."/>
            <person name="Duong T.A."/>
            <person name="van der Merwe N.A."/>
            <person name="Wingfield M.J."/>
            <person name="Wingfield B.D."/>
        </authorList>
    </citation>
    <scope>NUCLEOTIDE SEQUENCE [LARGE SCALE GENOMIC DNA]</scope>
    <source>
        <strain evidence="3 4">CMW 18300</strain>
    </source>
</reference>
<name>A0ABR3XHW4_9PEZI</name>
<evidence type="ECO:0000256" key="1">
    <source>
        <dbReference type="SAM" id="Phobius"/>
    </source>
</evidence>
<dbReference type="InterPro" id="IPR046529">
    <property type="entry name" value="DUF6594"/>
</dbReference>
<accession>A0ABR3XHW4</accession>
<keyword evidence="1" id="KW-1133">Transmembrane helix</keyword>
<comment type="caution">
    <text evidence="3">The sequence shown here is derived from an EMBL/GenBank/DDBJ whole genome shotgun (WGS) entry which is preliminary data.</text>
</comment>
<dbReference type="PANTHER" id="PTHR34502:SF5">
    <property type="entry name" value="DUF6594 DOMAIN-CONTAINING PROTEIN"/>
    <property type="match status" value="1"/>
</dbReference>
<keyword evidence="4" id="KW-1185">Reference proteome</keyword>
<evidence type="ECO:0000259" key="2">
    <source>
        <dbReference type="Pfam" id="PF20237"/>
    </source>
</evidence>
<organism evidence="3 4">
    <name type="scientific">Diaporthe australafricana</name>
    <dbReference type="NCBI Taxonomy" id="127596"/>
    <lineage>
        <taxon>Eukaryota</taxon>
        <taxon>Fungi</taxon>
        <taxon>Dikarya</taxon>
        <taxon>Ascomycota</taxon>
        <taxon>Pezizomycotina</taxon>
        <taxon>Sordariomycetes</taxon>
        <taxon>Sordariomycetidae</taxon>
        <taxon>Diaporthales</taxon>
        <taxon>Diaporthaceae</taxon>
        <taxon>Diaporthe</taxon>
    </lineage>
</organism>
<proteinExistence type="predicted"/>
<protein>
    <recommendedName>
        <fullName evidence="2">DUF6594 domain-containing protein</fullName>
    </recommendedName>
</protein>
<sequence length="270" mass="30401">MTSPQRGYPRLAALMSKEKDVAIFRRFDNLSILCLLSLQADIIQMEKELMIAYRVEDEAVPQEVAHSANFHLECENNCEQHRKLKMLREMLKEYNDLLMQVFSLGQIDKPMKSQLRSLKEWLRDDTGGDCFLTGYEAETWASDKAGTFVCLEPPSDKSDPFTKWLLNSVVRLYEYTVGRHIGLGEVIDAQTGDKSYSSNSVNRASHTLTAVLASAVPVLSIFALNRIDSVNVRIGVTAVFTTFFALMMGIFSSAKRAEMIAATATRVFLH</sequence>
<feature type="transmembrane region" description="Helical" evidence="1">
    <location>
        <begin position="204"/>
        <end position="224"/>
    </location>
</feature>
<dbReference type="PANTHER" id="PTHR34502">
    <property type="entry name" value="DUF6594 DOMAIN-CONTAINING PROTEIN-RELATED"/>
    <property type="match status" value="1"/>
</dbReference>
<keyword evidence="1" id="KW-0812">Transmembrane</keyword>
<feature type="transmembrane region" description="Helical" evidence="1">
    <location>
        <begin position="230"/>
        <end position="251"/>
    </location>
</feature>
<dbReference type="Pfam" id="PF20237">
    <property type="entry name" value="DUF6594"/>
    <property type="match status" value="1"/>
</dbReference>
<dbReference type="Proteomes" id="UP001583177">
    <property type="component" value="Unassembled WGS sequence"/>
</dbReference>
<evidence type="ECO:0000313" key="4">
    <source>
        <dbReference type="Proteomes" id="UP001583177"/>
    </source>
</evidence>
<feature type="domain" description="DUF6594" evidence="2">
    <location>
        <begin position="8"/>
        <end position="265"/>
    </location>
</feature>
<evidence type="ECO:0000313" key="3">
    <source>
        <dbReference type="EMBL" id="KAL1875249.1"/>
    </source>
</evidence>